<evidence type="ECO:0000256" key="3">
    <source>
        <dbReference type="SAM" id="SignalP"/>
    </source>
</evidence>
<comment type="caution">
    <text evidence="5">The sequence shown here is derived from an EMBL/GenBank/DDBJ whole genome shotgun (WGS) entry which is preliminary data.</text>
</comment>
<reference evidence="6" key="1">
    <citation type="journal article" date="2019" name="Int. J. Syst. Evol. Microbiol.">
        <title>The Global Catalogue of Microorganisms (GCM) 10K type strain sequencing project: providing services to taxonomists for standard genome sequencing and annotation.</title>
        <authorList>
            <consortium name="The Broad Institute Genomics Platform"/>
            <consortium name="The Broad Institute Genome Sequencing Center for Infectious Disease"/>
            <person name="Wu L."/>
            <person name="Ma J."/>
        </authorList>
    </citation>
    <scope>NUCLEOTIDE SEQUENCE [LARGE SCALE GENOMIC DNA]</scope>
    <source>
        <strain evidence="6">KCTC 33842</strain>
    </source>
</reference>
<evidence type="ECO:0000256" key="1">
    <source>
        <dbReference type="ARBA" id="ARBA00022801"/>
    </source>
</evidence>
<gene>
    <name evidence="5" type="ORF">ACFSR9_07545</name>
</gene>
<feature type="region of interest" description="Disordered" evidence="2">
    <location>
        <begin position="204"/>
        <end position="238"/>
    </location>
</feature>
<dbReference type="Gene3D" id="2.60.40.10">
    <property type="entry name" value="Immunoglobulins"/>
    <property type="match status" value="1"/>
</dbReference>
<name>A0ABW5P349_9DEIO</name>
<protein>
    <submittedName>
        <fullName evidence="5">N-acetylmuramoyl-L-alanine amidase</fullName>
        <ecNumber evidence="5">3.5.1.28</ecNumber>
    </submittedName>
</protein>
<evidence type="ECO:0000313" key="6">
    <source>
        <dbReference type="Proteomes" id="UP001597475"/>
    </source>
</evidence>
<proteinExistence type="predicted"/>
<evidence type="ECO:0000313" key="5">
    <source>
        <dbReference type="EMBL" id="MFD2609288.1"/>
    </source>
</evidence>
<dbReference type="InterPro" id="IPR050695">
    <property type="entry name" value="N-acetylmuramoyl_amidase_3"/>
</dbReference>
<dbReference type="EC" id="3.5.1.28" evidence="5"/>
<organism evidence="5 6">
    <name type="scientific">Deinococcus taklimakanensis</name>
    <dbReference type="NCBI Taxonomy" id="536443"/>
    <lineage>
        <taxon>Bacteria</taxon>
        <taxon>Thermotogati</taxon>
        <taxon>Deinococcota</taxon>
        <taxon>Deinococci</taxon>
        <taxon>Deinococcales</taxon>
        <taxon>Deinococcaceae</taxon>
        <taxon>Deinococcus</taxon>
    </lineage>
</organism>
<dbReference type="Pfam" id="PF01520">
    <property type="entry name" value="Amidase_3"/>
    <property type="match status" value="1"/>
</dbReference>
<feature type="chain" id="PRO_5046637222" evidence="3">
    <location>
        <begin position="29"/>
        <end position="602"/>
    </location>
</feature>
<keyword evidence="6" id="KW-1185">Reference proteome</keyword>
<evidence type="ECO:0000259" key="4">
    <source>
        <dbReference type="SMART" id="SM00646"/>
    </source>
</evidence>
<sequence>MHHRIRRAAILACAAALPLSLPGAGAQATPEIFVAYPAEGARVPFDHVILEGSVLPGAALTVDGRAVKVGPDGLFMEWWPLKPGVNDLRLVSTRAGRKSAQTLRVTRAVPRALPAAPTFIEATSVTPRTDLEFWDSAADIPAERSVQVSFRGSPGGTARARVPGVVLIPLREGPAGTYSGTYTLNAGATLSATTLDVTLTGKDGRTVSARAPGRVSSLAPGQPGSGPRPAMQRPGTVQGRGLNEATWTLTTLDGEPLLYPRADMTFAAVGRFGDDLRVRLAPGLSALVTAAQVRLTPGPLPAASGGALKLDALSGPELALRVPLGGARLPFTVVQEDGGQRLSLTLYGALASPLIPPAASDPLLRGVNVSAPAPGITRLTLDLTAPQSWGFTANYDGPDLLLSVRRPPTLNPARPLEGRVVTLDAGHGGTQLGGAGSLRVPEKDLTLPIALRAAELLRAQGAAVNLTRSADVTLGLYERGLSAETSGSDLLVSIHANALPDGRDPRGVRGPEVYFTHPQAQGVSAAILAQVRARLPELGPGRGLMPGANLALTRPSTQISLLVETAYLTDPGNLRVLMSEGGRERFAQAIAAGIADFYAAQR</sequence>
<dbReference type="InterPro" id="IPR013783">
    <property type="entry name" value="Ig-like_fold"/>
</dbReference>
<accession>A0ABW5P349</accession>
<dbReference type="Proteomes" id="UP001597475">
    <property type="component" value="Unassembled WGS sequence"/>
</dbReference>
<dbReference type="SUPFAM" id="SSF53187">
    <property type="entry name" value="Zn-dependent exopeptidases"/>
    <property type="match status" value="1"/>
</dbReference>
<dbReference type="PANTHER" id="PTHR30404">
    <property type="entry name" value="N-ACETYLMURAMOYL-L-ALANINE AMIDASE"/>
    <property type="match status" value="1"/>
</dbReference>
<dbReference type="RefSeq" id="WP_386844542.1">
    <property type="nucleotide sequence ID" value="NZ_JBHUMK010000033.1"/>
</dbReference>
<dbReference type="Gene3D" id="3.40.630.40">
    <property type="entry name" value="Zn-dependent exopeptidases"/>
    <property type="match status" value="1"/>
</dbReference>
<dbReference type="PANTHER" id="PTHR30404:SF0">
    <property type="entry name" value="N-ACETYLMURAMOYL-L-ALANINE AMIDASE AMIC"/>
    <property type="match status" value="1"/>
</dbReference>
<dbReference type="GO" id="GO:0008745">
    <property type="term" value="F:N-acetylmuramoyl-L-alanine amidase activity"/>
    <property type="evidence" value="ECO:0007669"/>
    <property type="project" value="UniProtKB-EC"/>
</dbReference>
<evidence type="ECO:0000256" key="2">
    <source>
        <dbReference type="SAM" id="MobiDB-lite"/>
    </source>
</evidence>
<keyword evidence="1 5" id="KW-0378">Hydrolase</keyword>
<dbReference type="EMBL" id="JBHUMK010000033">
    <property type="protein sequence ID" value="MFD2609288.1"/>
    <property type="molecule type" value="Genomic_DNA"/>
</dbReference>
<dbReference type="InterPro" id="IPR002508">
    <property type="entry name" value="MurNAc-LAA_cat"/>
</dbReference>
<keyword evidence="3" id="KW-0732">Signal</keyword>
<dbReference type="SMART" id="SM00646">
    <property type="entry name" value="Ami_3"/>
    <property type="match status" value="1"/>
</dbReference>
<dbReference type="CDD" id="cd02696">
    <property type="entry name" value="MurNAc-LAA"/>
    <property type="match status" value="1"/>
</dbReference>
<feature type="domain" description="MurNAc-LAA" evidence="4">
    <location>
        <begin position="483"/>
        <end position="595"/>
    </location>
</feature>
<feature type="signal peptide" evidence="3">
    <location>
        <begin position="1"/>
        <end position="28"/>
    </location>
</feature>